<name>A0ABV9XVJ6_9PSEU</name>
<comment type="caution">
    <text evidence="2">The sequence shown here is derived from an EMBL/GenBank/DDBJ whole genome shotgun (WGS) entry which is preliminary data.</text>
</comment>
<organism evidence="2 3">
    <name type="scientific">Saccharothrix xinjiangensis</name>
    <dbReference type="NCBI Taxonomy" id="204798"/>
    <lineage>
        <taxon>Bacteria</taxon>
        <taxon>Bacillati</taxon>
        <taxon>Actinomycetota</taxon>
        <taxon>Actinomycetes</taxon>
        <taxon>Pseudonocardiales</taxon>
        <taxon>Pseudonocardiaceae</taxon>
        <taxon>Saccharothrix</taxon>
    </lineage>
</organism>
<proteinExistence type="predicted"/>
<accession>A0ABV9XVJ6</accession>
<protein>
    <submittedName>
        <fullName evidence="2">Uncharacterized protein</fullName>
    </submittedName>
</protein>
<evidence type="ECO:0000256" key="1">
    <source>
        <dbReference type="SAM" id="MobiDB-lite"/>
    </source>
</evidence>
<reference evidence="3" key="1">
    <citation type="journal article" date="2019" name="Int. J. Syst. Evol. Microbiol.">
        <title>The Global Catalogue of Microorganisms (GCM) 10K type strain sequencing project: providing services to taxonomists for standard genome sequencing and annotation.</title>
        <authorList>
            <consortium name="The Broad Institute Genomics Platform"/>
            <consortium name="The Broad Institute Genome Sequencing Center for Infectious Disease"/>
            <person name="Wu L."/>
            <person name="Ma J."/>
        </authorList>
    </citation>
    <scope>NUCLEOTIDE SEQUENCE [LARGE SCALE GENOMIC DNA]</scope>
    <source>
        <strain evidence="3">KCTC 12848</strain>
    </source>
</reference>
<evidence type="ECO:0000313" key="3">
    <source>
        <dbReference type="Proteomes" id="UP001595833"/>
    </source>
</evidence>
<dbReference type="Proteomes" id="UP001595833">
    <property type="component" value="Unassembled WGS sequence"/>
</dbReference>
<evidence type="ECO:0000313" key="2">
    <source>
        <dbReference type="EMBL" id="MFC5053433.1"/>
    </source>
</evidence>
<dbReference type="EMBL" id="JBHSJB010000006">
    <property type="protein sequence ID" value="MFC5053433.1"/>
    <property type="molecule type" value="Genomic_DNA"/>
</dbReference>
<dbReference type="RefSeq" id="WP_344039374.1">
    <property type="nucleotide sequence ID" value="NZ_BAAAKE010000016.1"/>
</dbReference>
<keyword evidence="3" id="KW-1185">Reference proteome</keyword>
<feature type="region of interest" description="Disordered" evidence="1">
    <location>
        <begin position="130"/>
        <end position="158"/>
    </location>
</feature>
<feature type="compositionally biased region" description="Pro residues" evidence="1">
    <location>
        <begin position="132"/>
        <end position="143"/>
    </location>
</feature>
<sequence length="158" mass="17333">MPLRWVRGENPYRLNHFGVLQVGADANPWVITFRRKDLERKISGGGEHRVADRLVTEADLAEAESRLLDPVRRVSEALLVHPRPATNTGRLPELCAAVEEAAALEPSRRPLRLTDLADLAPLVPPLAAADVPRPPWADLPVPGPDGTHDAQADVQFDL</sequence>
<gene>
    <name evidence="2" type="ORF">ACFPFM_06630</name>
</gene>